<reference evidence="2" key="1">
    <citation type="journal article" date="2022" name="Nat. Commun.">
        <title>Chromosome evolution and the genetic basis of agronomically important traits in greater yam.</title>
        <authorList>
            <person name="Bredeson J.V."/>
            <person name="Lyons J.B."/>
            <person name="Oniyinde I.O."/>
            <person name="Okereke N.R."/>
            <person name="Kolade O."/>
            <person name="Nnabue I."/>
            <person name="Nwadili C.O."/>
            <person name="Hribova E."/>
            <person name="Parker M."/>
            <person name="Nwogha J."/>
            <person name="Shu S."/>
            <person name="Carlson J."/>
            <person name="Kariba R."/>
            <person name="Muthemba S."/>
            <person name="Knop K."/>
            <person name="Barton G.J."/>
            <person name="Sherwood A.V."/>
            <person name="Lopez-Montes A."/>
            <person name="Asiedu R."/>
            <person name="Jamnadass R."/>
            <person name="Muchugi A."/>
            <person name="Goodstein D."/>
            <person name="Egesi C.N."/>
            <person name="Featherston J."/>
            <person name="Asfaw A."/>
            <person name="Simpson G.G."/>
            <person name="Dolezel J."/>
            <person name="Hendre P.S."/>
            <person name="Van Deynze A."/>
            <person name="Kumar P.L."/>
            <person name="Obidiegwu J.E."/>
            <person name="Bhattacharjee R."/>
            <person name="Rokhsar D.S."/>
        </authorList>
    </citation>
    <scope>NUCLEOTIDE SEQUENCE [LARGE SCALE GENOMIC DNA]</scope>
    <source>
        <strain evidence="2">cv. TDa95/00328</strain>
    </source>
</reference>
<evidence type="ECO:0000313" key="2">
    <source>
        <dbReference type="Proteomes" id="UP000827976"/>
    </source>
</evidence>
<accession>A0ACB7U386</accession>
<name>A0ACB7U386_DIOAL</name>
<gene>
    <name evidence="1" type="ORF">IHE45_19G160100</name>
</gene>
<proteinExistence type="predicted"/>
<organism evidence="1 2">
    <name type="scientific">Dioscorea alata</name>
    <name type="common">Purple yam</name>
    <dbReference type="NCBI Taxonomy" id="55571"/>
    <lineage>
        <taxon>Eukaryota</taxon>
        <taxon>Viridiplantae</taxon>
        <taxon>Streptophyta</taxon>
        <taxon>Embryophyta</taxon>
        <taxon>Tracheophyta</taxon>
        <taxon>Spermatophyta</taxon>
        <taxon>Magnoliopsida</taxon>
        <taxon>Liliopsida</taxon>
        <taxon>Dioscoreales</taxon>
        <taxon>Dioscoreaceae</taxon>
        <taxon>Dioscorea</taxon>
    </lineage>
</organism>
<keyword evidence="2" id="KW-1185">Reference proteome</keyword>
<sequence length="166" mass="18074">MGDNRRNNLDAAPASKTIEDHEEEVLRMHELNGKNKSRESPKLGNIVLKSVAGGITLVGAAFLFLQFRGRIGKRKANGSLVPPKVQITSQGGSRDKGENDGGDRQDVVSQEGSRDKGENDDGGKQDVPSLAQKPSKPERTNHSGSAQKQAEMRRKKVFYPGDKLKV</sequence>
<comment type="caution">
    <text evidence="1">The sequence shown here is derived from an EMBL/GenBank/DDBJ whole genome shotgun (WGS) entry which is preliminary data.</text>
</comment>
<protein>
    <submittedName>
        <fullName evidence="1">Uncharacterized protein</fullName>
    </submittedName>
</protein>
<dbReference type="EMBL" id="CM037029">
    <property type="protein sequence ID" value="KAH7654733.1"/>
    <property type="molecule type" value="Genomic_DNA"/>
</dbReference>
<evidence type="ECO:0000313" key="1">
    <source>
        <dbReference type="EMBL" id="KAH7654733.1"/>
    </source>
</evidence>
<dbReference type="Proteomes" id="UP000827976">
    <property type="component" value="Chromosome 19"/>
</dbReference>